<dbReference type="PRINTS" id="PR00926">
    <property type="entry name" value="MITOCARRIER"/>
</dbReference>
<dbReference type="InterPro" id="IPR036396">
    <property type="entry name" value="Cyt_P450_sf"/>
</dbReference>
<feature type="repeat" description="Solcar" evidence="16">
    <location>
        <begin position="17"/>
        <end position="122"/>
    </location>
</feature>
<dbReference type="Gene3D" id="1.50.40.10">
    <property type="entry name" value="Mitochondrial carrier domain"/>
    <property type="match status" value="1"/>
</dbReference>
<protein>
    <recommendedName>
        <fullName evidence="20">Cytochrome P450</fullName>
    </recommendedName>
</protein>
<keyword evidence="5" id="KW-0813">Transport</keyword>
<dbReference type="PRINTS" id="PR00928">
    <property type="entry name" value="GRAVESDC"/>
</dbReference>
<dbReference type="Gene3D" id="1.10.630.10">
    <property type="entry name" value="Cytochrome P450"/>
    <property type="match status" value="1"/>
</dbReference>
<dbReference type="AlphaFoldDB" id="A0AAD5U7Z5"/>
<dbReference type="InterPro" id="IPR050479">
    <property type="entry name" value="CYP11_CYP27_families"/>
</dbReference>
<comment type="caution">
    <text evidence="18">The sequence shown here is derived from an EMBL/GenBank/DDBJ whole genome shotgun (WGS) entry which is preliminary data.</text>
</comment>
<evidence type="ECO:0000313" key="18">
    <source>
        <dbReference type="EMBL" id="KAJ3226484.1"/>
    </source>
</evidence>
<sequence length="869" mass="98916">MTLNSSLNHDKKKQSFNYWFKSFIAGGVAGCCAKTVIAPLDRVKILFQTGQPKFQKFSGHFFGVFSAAYNIKNEFGIRGLFQGILNSNKILFTVYVGHSATLLRIFPYAAVKYMSYEQYKSWLMPSAESETAFRRTLAGSLAGVTSLFISYPFDLLRVRLAFDINIDSKNGVSVTKTFLDIFNEPSPFFRSENQNAIFKFFSGMSNFYRGFCPTVYGMIPYAGVSFLTYETLKNSLLNNEKLKFLLNEQHQKVNNKDTKLDDILNKKSHKTQLGVLGTFFAGSVAGICAQSVSYPLEIVRRNMQIGGLQNKNSLDKKPFHLNTFQTIQLIYKNKGVRGFFVGLTIGYIKVVPMFAVSFYTYEWMKNFTTAVDEGYKILPFESIPKLPSDAQNTSIEYFMKEGGFVKMAQTFQKQHQKFGPIFRYSFFPGGPDNVSVADPTAVSEIYRREAEGEVPARIISQGFAKYRDYRKLPQSLANTNDYEEWRVQRKIINETLFKPEVVFTCYKKKNPDVARTYVPRLDFIAKDFVSRVLGRNPETDPDYANNINRDITGVSLEFIGSIVFGKRLGAFTGEASIEIDEKQQRFIDAVNGIFTTSGTLLSYPENFPAEIFYELPAFKELVKHSDYMMEYAGDLIESKHKNKESKGGLFEFYLNKNEVSSELAKLMAIDIFGAGVDTTSRLVNWFLHALASGSKSIQERLREEVISIAGKEGPIDAKMLSKMKFLKDCLKEVHRVMPIVHANSRINLKDLNILGYNIPSGTPLFMSNYTMSRDSKLFKNPEEFNPFRWSKADKLDPSIPNKSFSSLPFGHGQRMCPGRRVAENEVQLLISNLIRNCEVYYPKGARHPEPVFNLFMICDINPDFRFKPV</sequence>
<comment type="subcellular location">
    <subcellularLocation>
        <location evidence="2">Mitochondrion membrane</location>
        <topology evidence="2">Multi-pass membrane protein</topology>
    </subcellularLocation>
</comment>
<evidence type="ECO:0000256" key="11">
    <source>
        <dbReference type="ARBA" id="ARBA00023002"/>
    </source>
</evidence>
<dbReference type="Pfam" id="PF00067">
    <property type="entry name" value="p450"/>
    <property type="match status" value="1"/>
</dbReference>
<keyword evidence="6" id="KW-0349">Heme</keyword>
<dbReference type="GO" id="GO:0004497">
    <property type="term" value="F:monooxygenase activity"/>
    <property type="evidence" value="ECO:0007669"/>
    <property type="project" value="UniProtKB-KW"/>
</dbReference>
<comment type="similarity">
    <text evidence="3">Belongs to the mitochondrial carrier (TC 2.A.29) family.</text>
</comment>
<dbReference type="PROSITE" id="PS50920">
    <property type="entry name" value="SOLCAR"/>
    <property type="match status" value="3"/>
</dbReference>
<feature type="repeat" description="Solcar" evidence="16">
    <location>
        <begin position="273"/>
        <end position="367"/>
    </location>
</feature>
<keyword evidence="7 16" id="KW-0812">Transmembrane</keyword>
<name>A0AAD5U7Z5_9FUNG</name>
<proteinExistence type="inferred from homology"/>
<keyword evidence="15 16" id="KW-0472">Membrane</keyword>
<dbReference type="GO" id="GO:0016705">
    <property type="term" value="F:oxidoreductase activity, acting on paired donors, with incorporation or reduction of molecular oxygen"/>
    <property type="evidence" value="ECO:0007669"/>
    <property type="project" value="InterPro"/>
</dbReference>
<accession>A0AAD5U7Z5</accession>
<keyword evidence="13" id="KW-0503">Monooxygenase</keyword>
<keyword evidence="12" id="KW-0408">Iron</keyword>
<evidence type="ECO:0000256" key="16">
    <source>
        <dbReference type="PROSITE-ProRule" id="PRU00282"/>
    </source>
</evidence>
<keyword evidence="14" id="KW-0496">Mitochondrion</keyword>
<evidence type="ECO:0000256" key="6">
    <source>
        <dbReference type="ARBA" id="ARBA00022617"/>
    </source>
</evidence>
<evidence type="ECO:0000256" key="15">
    <source>
        <dbReference type="ARBA" id="ARBA00023136"/>
    </source>
</evidence>
<dbReference type="InterPro" id="IPR023395">
    <property type="entry name" value="MCP_dom_sf"/>
</dbReference>
<dbReference type="InterPro" id="IPR018108">
    <property type="entry name" value="MCP_transmembrane"/>
</dbReference>
<dbReference type="InterPro" id="IPR001128">
    <property type="entry name" value="Cyt_P450"/>
</dbReference>
<dbReference type="InterPro" id="IPR017972">
    <property type="entry name" value="Cyt_P450_CS"/>
</dbReference>
<reference evidence="18" key="1">
    <citation type="submission" date="2020-05" db="EMBL/GenBank/DDBJ databases">
        <title>Phylogenomic resolution of chytrid fungi.</title>
        <authorList>
            <person name="Stajich J.E."/>
            <person name="Amses K."/>
            <person name="Simmons R."/>
            <person name="Seto K."/>
            <person name="Myers J."/>
            <person name="Bonds A."/>
            <person name="Quandt C.A."/>
            <person name="Barry K."/>
            <person name="Liu P."/>
            <person name="Grigoriev I."/>
            <person name="Longcore J.E."/>
            <person name="James T.Y."/>
        </authorList>
    </citation>
    <scope>NUCLEOTIDE SEQUENCE</scope>
    <source>
        <strain evidence="18">JEL0476</strain>
    </source>
</reference>
<dbReference type="EMBL" id="JADGJW010000035">
    <property type="protein sequence ID" value="KAJ3226484.1"/>
    <property type="molecule type" value="Genomic_DNA"/>
</dbReference>
<evidence type="ECO:0000256" key="3">
    <source>
        <dbReference type="ARBA" id="ARBA00006375"/>
    </source>
</evidence>
<keyword evidence="8" id="KW-0479">Metal-binding</keyword>
<evidence type="ECO:0000256" key="13">
    <source>
        <dbReference type="ARBA" id="ARBA00023033"/>
    </source>
</evidence>
<dbReference type="GO" id="GO:0055085">
    <property type="term" value="P:transmembrane transport"/>
    <property type="evidence" value="ECO:0007669"/>
    <property type="project" value="InterPro"/>
</dbReference>
<feature type="transmembrane region" description="Helical" evidence="17">
    <location>
        <begin position="339"/>
        <end position="361"/>
    </location>
</feature>
<evidence type="ECO:0000256" key="1">
    <source>
        <dbReference type="ARBA" id="ARBA00001971"/>
    </source>
</evidence>
<keyword evidence="9" id="KW-0677">Repeat</keyword>
<dbReference type="CDD" id="cd11054">
    <property type="entry name" value="CYP24A1-like"/>
    <property type="match status" value="1"/>
</dbReference>
<dbReference type="SUPFAM" id="SSF48264">
    <property type="entry name" value="Cytochrome P450"/>
    <property type="match status" value="1"/>
</dbReference>
<feature type="repeat" description="Solcar" evidence="16">
    <location>
        <begin position="130"/>
        <end position="235"/>
    </location>
</feature>
<dbReference type="SUPFAM" id="SSF103506">
    <property type="entry name" value="Mitochondrial carrier"/>
    <property type="match status" value="1"/>
</dbReference>
<evidence type="ECO:0000313" key="19">
    <source>
        <dbReference type="Proteomes" id="UP001211065"/>
    </source>
</evidence>
<evidence type="ECO:0000256" key="4">
    <source>
        <dbReference type="ARBA" id="ARBA00010617"/>
    </source>
</evidence>
<evidence type="ECO:0000256" key="12">
    <source>
        <dbReference type="ARBA" id="ARBA00023004"/>
    </source>
</evidence>
<dbReference type="InterPro" id="IPR002067">
    <property type="entry name" value="MCP"/>
</dbReference>
<evidence type="ECO:0000256" key="2">
    <source>
        <dbReference type="ARBA" id="ARBA00004225"/>
    </source>
</evidence>
<dbReference type="Pfam" id="PF00153">
    <property type="entry name" value="Mito_carr"/>
    <property type="match status" value="3"/>
</dbReference>
<evidence type="ECO:0000256" key="7">
    <source>
        <dbReference type="ARBA" id="ARBA00022692"/>
    </source>
</evidence>
<evidence type="ECO:0000256" key="5">
    <source>
        <dbReference type="ARBA" id="ARBA00022448"/>
    </source>
</evidence>
<dbReference type="InterPro" id="IPR002167">
    <property type="entry name" value="GDC-like"/>
</dbReference>
<gene>
    <name evidence="18" type="ORF">HK099_004794</name>
</gene>
<dbReference type="PANTHER" id="PTHR24279:SF120">
    <property type="entry name" value="CYTOCHROME P450"/>
    <property type="match status" value="1"/>
</dbReference>
<dbReference type="PANTHER" id="PTHR24279">
    <property type="entry name" value="CYTOCHROME P450"/>
    <property type="match status" value="1"/>
</dbReference>
<dbReference type="GO" id="GO:0020037">
    <property type="term" value="F:heme binding"/>
    <property type="evidence" value="ECO:0007669"/>
    <property type="project" value="InterPro"/>
</dbReference>
<dbReference type="GO" id="GO:0005743">
    <property type="term" value="C:mitochondrial inner membrane"/>
    <property type="evidence" value="ECO:0007669"/>
    <property type="project" value="InterPro"/>
</dbReference>
<dbReference type="Proteomes" id="UP001211065">
    <property type="component" value="Unassembled WGS sequence"/>
</dbReference>
<evidence type="ECO:0000256" key="9">
    <source>
        <dbReference type="ARBA" id="ARBA00022737"/>
    </source>
</evidence>
<evidence type="ECO:0008006" key="20">
    <source>
        <dbReference type="Google" id="ProtNLM"/>
    </source>
</evidence>
<keyword evidence="11" id="KW-0560">Oxidoreductase</keyword>
<keyword evidence="10 17" id="KW-1133">Transmembrane helix</keyword>
<evidence type="ECO:0000256" key="8">
    <source>
        <dbReference type="ARBA" id="ARBA00022723"/>
    </source>
</evidence>
<dbReference type="PROSITE" id="PS00086">
    <property type="entry name" value="CYTOCHROME_P450"/>
    <property type="match status" value="1"/>
</dbReference>
<comment type="similarity">
    <text evidence="4">Belongs to the cytochrome P450 family.</text>
</comment>
<feature type="transmembrane region" description="Helical" evidence="17">
    <location>
        <begin position="273"/>
        <end position="294"/>
    </location>
</feature>
<dbReference type="GO" id="GO:0005506">
    <property type="term" value="F:iron ion binding"/>
    <property type="evidence" value="ECO:0007669"/>
    <property type="project" value="InterPro"/>
</dbReference>
<evidence type="ECO:0000256" key="14">
    <source>
        <dbReference type="ARBA" id="ARBA00023128"/>
    </source>
</evidence>
<organism evidence="18 19">
    <name type="scientific">Clydaea vesicula</name>
    <dbReference type="NCBI Taxonomy" id="447962"/>
    <lineage>
        <taxon>Eukaryota</taxon>
        <taxon>Fungi</taxon>
        <taxon>Fungi incertae sedis</taxon>
        <taxon>Chytridiomycota</taxon>
        <taxon>Chytridiomycota incertae sedis</taxon>
        <taxon>Chytridiomycetes</taxon>
        <taxon>Lobulomycetales</taxon>
        <taxon>Lobulomycetaceae</taxon>
        <taxon>Clydaea</taxon>
    </lineage>
</organism>
<comment type="cofactor">
    <cofactor evidence="1">
        <name>heme</name>
        <dbReference type="ChEBI" id="CHEBI:30413"/>
    </cofactor>
</comment>
<evidence type="ECO:0000256" key="17">
    <source>
        <dbReference type="SAM" id="Phobius"/>
    </source>
</evidence>
<keyword evidence="19" id="KW-1185">Reference proteome</keyword>
<evidence type="ECO:0000256" key="10">
    <source>
        <dbReference type="ARBA" id="ARBA00022989"/>
    </source>
</evidence>